<feature type="compositionally biased region" description="Basic and acidic residues" evidence="1">
    <location>
        <begin position="100"/>
        <end position="135"/>
    </location>
</feature>
<sequence>MASHQPREQPERHQKHRRRDEEGRIRAAPGRGARQEIAEDPGEEQRAEQHCEAHQRRDPALQRALRVLGHGARHQCTHHRMHEALGRVQQHQHQHHRKPGREPVAKADDRRDEQAEERHPRLAPARDRGADERRLGQRHHAAKAREADPHGELGPAEFRDPPERPDRRIDRRAEEIEKDHRRHRQDAAVARKDGQHTERVRLAPDEGTALLGGEGLGQRDQAEDEIRERKRRRGPERHPRAERAEHAPEPRPEHEAQPEGRPHQAEDAGTVLGRRHIGKAGIGDHEGRAAAAGDDPPDEQPAKAWRQRMQHIVKPEPAHRQEQQRPAPDPVRKRAEHRCQQELGERIDGKQRPADGGGIAQPDMAHLLDQPRHHRQDQAETDHVDENDEQGEEDGTAGGGRSRRRGGNRGHRRTRSDYQMGAERRKIAVIVEQGLGGKPGDPGPLGPEGDQHAGHPRGARGLAVGRGVADKERARDSAPRAGDRRGIGRGIGLAHRQRVGADQRIEKPGDAQIGNQAAGQPLGLVGADRGGKARAAQRLDRLGGARVKAGALADMRAVMGQKRRIIGLGQGLGLGVADPAIAKPQHRAPAVKGGQRIGARIEQIAQPAGAKAGIRRGDQIGRGIGQRAVEIENHRAHSCLLLVTPRKRA</sequence>
<organism evidence="2">
    <name type="scientific">bioreactor metagenome</name>
    <dbReference type="NCBI Taxonomy" id="1076179"/>
    <lineage>
        <taxon>unclassified sequences</taxon>
        <taxon>metagenomes</taxon>
        <taxon>ecological metagenomes</taxon>
    </lineage>
</organism>
<accession>A0A644U7F4</accession>
<evidence type="ECO:0000313" key="2">
    <source>
        <dbReference type="EMBL" id="MPL74861.1"/>
    </source>
</evidence>
<dbReference type="AlphaFoldDB" id="A0A644U7F4"/>
<feature type="compositionally biased region" description="Basic and acidic residues" evidence="1">
    <location>
        <begin position="1"/>
        <end position="12"/>
    </location>
</feature>
<reference evidence="2" key="1">
    <citation type="submission" date="2019-08" db="EMBL/GenBank/DDBJ databases">
        <authorList>
            <person name="Kucharzyk K."/>
            <person name="Murdoch R.W."/>
            <person name="Higgins S."/>
            <person name="Loffler F."/>
        </authorList>
    </citation>
    <scope>NUCLEOTIDE SEQUENCE</scope>
</reference>
<gene>
    <name evidence="2" type="ORF">SDC9_20680</name>
</gene>
<feature type="compositionally biased region" description="Basic and acidic residues" evidence="1">
    <location>
        <begin position="236"/>
        <end position="266"/>
    </location>
</feature>
<name>A0A644U7F4_9ZZZZ</name>
<dbReference type="EMBL" id="VSSQ01000083">
    <property type="protein sequence ID" value="MPL74861.1"/>
    <property type="molecule type" value="Genomic_DNA"/>
</dbReference>
<feature type="compositionally biased region" description="Basic and acidic residues" evidence="1">
    <location>
        <begin position="330"/>
        <end position="353"/>
    </location>
</feature>
<feature type="compositionally biased region" description="Acidic residues" evidence="1">
    <location>
        <begin position="385"/>
        <end position="395"/>
    </location>
</feature>
<feature type="compositionally biased region" description="Basic and acidic residues" evidence="1">
    <location>
        <begin position="468"/>
        <end position="486"/>
    </location>
</feature>
<feature type="compositionally biased region" description="Basic and acidic residues" evidence="1">
    <location>
        <begin position="143"/>
        <end position="204"/>
    </location>
</feature>
<evidence type="ECO:0000256" key="1">
    <source>
        <dbReference type="SAM" id="MobiDB-lite"/>
    </source>
</evidence>
<feature type="compositionally biased region" description="Basic residues" evidence="1">
    <location>
        <begin position="71"/>
        <end position="81"/>
    </location>
</feature>
<feature type="compositionally biased region" description="Basic and acidic residues" evidence="1">
    <location>
        <begin position="33"/>
        <end position="60"/>
    </location>
</feature>
<feature type="compositionally biased region" description="Basic residues" evidence="1">
    <location>
        <begin position="90"/>
        <end position="99"/>
    </location>
</feature>
<protein>
    <submittedName>
        <fullName evidence="2">Uncharacterized protein</fullName>
    </submittedName>
</protein>
<feature type="region of interest" description="Disordered" evidence="1">
    <location>
        <begin position="1"/>
        <end position="488"/>
    </location>
</feature>
<feature type="compositionally biased region" description="Basic and acidic residues" evidence="1">
    <location>
        <begin position="313"/>
        <end position="323"/>
    </location>
</feature>
<feature type="compositionally biased region" description="Basic residues" evidence="1">
    <location>
        <begin position="401"/>
        <end position="414"/>
    </location>
</feature>
<comment type="caution">
    <text evidence="2">The sequence shown here is derived from an EMBL/GenBank/DDBJ whole genome shotgun (WGS) entry which is preliminary data.</text>
</comment>
<proteinExistence type="predicted"/>